<accession>A0A024TYN1</accession>
<protein>
    <submittedName>
        <fullName evidence="3">Uncharacterized protein</fullName>
    </submittedName>
</protein>
<feature type="compositionally biased region" description="Polar residues" evidence="2">
    <location>
        <begin position="154"/>
        <end position="167"/>
    </location>
</feature>
<dbReference type="EMBL" id="KI913968">
    <property type="protein sequence ID" value="ETV99104.1"/>
    <property type="molecule type" value="Genomic_DNA"/>
</dbReference>
<gene>
    <name evidence="3" type="ORF">H310_08522</name>
</gene>
<dbReference type="STRING" id="157072.A0A024TYN1"/>
<feature type="compositionally biased region" description="Low complexity" evidence="2">
    <location>
        <begin position="47"/>
        <end position="59"/>
    </location>
</feature>
<dbReference type="Gene3D" id="1.10.287.1490">
    <property type="match status" value="2"/>
</dbReference>
<sequence>MEEIAEVSDERRCRNHSVDDDGLYRRGSIETSSEGESSSHHPFYRRSSISSTTSSSDLQSLQVKASLLDELKERQAEHPLLPLVHQQLAVVHATCTAQRARMRQWKDDEIALAMREEDDHYDDVERFVLIVEAMQAKIESMQPSPGSRPPTPSKRATTPNSDANDATRQALETELTSAKRHVSVMEASLAEAVAQRQELEAQARVLREVNDDLSARISSWKESQPHKEAEVEHEVERSWMERQTTWEATFAALHQRIESLELELGAAQQRGDAMHRQWSELHLTHQDTLEHLKQAYRDVIDANGKVSEEHRVRLAGEAKIQEFVEREALWHAERSSMESKQHQANFDLRQSQTEQSRLSNELAATRAQLHGVQDKWDDRVQEPERHARTWREKHDCVVAKLEAAHASIASLEANATATSDRLAQATAQLTRTSQSALDAADLHHQLKNRVNELEKSLQDVEGALARRTKEKNDAVASVARLNELHQEAIAAFDEKERMLETVLGQKQAELDALTASIESKNDEIGRLKRQNSTTVASLEDQFKRLQAFDQLSMEYHDTRIAYEARQSHVEQLEAQLRAADTATAALRQSLSEQQDQLEAVTQDRRDMEARFRELQSICHDLVAKNEHAEDEIHALRREKSEAVDTVRRAFDDLKAAHATLQDKLRQVQQDTSVRALDMEATLSNRTDALVKAQHEVDRLTVALEQRRAELDEVAHERSHLQQTTQALNGKCSALETQVDSLRTRHVELERALQENKQVSHEWRNVVEKATSDVHSLERELRQAQDEVAAASNRIDKLDRENKSLHDHNRDLAETHADMSRQIQAITASRDDDRQKWQVSIVQWTAARERSHAMVEALQGSMAEKESALAVARRDLDAAKTQLQLALEQRNMAENRRQALVATNESLQAQVASQTESFQTKHVEEFASLREACHDVAEVNRMLTTERDAIHARLRQWLANWSISNGVKAAPQTDDVQEALDKVEGLWRDHTNATRTLADTVMTLNAKLMATVDGSVRFEEEVGGLVRELLDALNQPPTNQPSPRDDGGMQDALAQAIAIVRAYKQRQPVASAAGYPDLQHEAAPRQEENAPATNAVVSATQRRQHDLHVAQLNDHLSHLMQQCLALQARNDKYKKQLHVMRQREKLLERDLLLAIK</sequence>
<dbReference type="PANTHER" id="PTHR43941">
    <property type="entry name" value="STRUCTURAL MAINTENANCE OF CHROMOSOMES PROTEIN 2"/>
    <property type="match status" value="1"/>
</dbReference>
<dbReference type="AlphaFoldDB" id="A0A024TYN1"/>
<dbReference type="GO" id="GO:0000793">
    <property type="term" value="C:condensed chromosome"/>
    <property type="evidence" value="ECO:0007669"/>
    <property type="project" value="TreeGrafter"/>
</dbReference>
<dbReference type="EMBL" id="KI913968">
    <property type="protein sequence ID" value="ETV99105.1"/>
    <property type="molecule type" value="Genomic_DNA"/>
</dbReference>
<feature type="region of interest" description="Disordered" evidence="2">
    <location>
        <begin position="139"/>
        <end position="167"/>
    </location>
</feature>
<dbReference type="RefSeq" id="XP_008872532.1">
    <property type="nucleotide sequence ID" value="XM_008874310.1"/>
</dbReference>
<evidence type="ECO:0000256" key="2">
    <source>
        <dbReference type="SAM" id="MobiDB-lite"/>
    </source>
</evidence>
<dbReference type="OrthoDB" id="71133at2759"/>
<name>A0A024TYN1_9STRA</name>
<evidence type="ECO:0000256" key="1">
    <source>
        <dbReference type="SAM" id="Coils"/>
    </source>
</evidence>
<feature type="coiled-coil region" evidence="1">
    <location>
        <begin position="1115"/>
        <end position="1149"/>
    </location>
</feature>
<feature type="region of interest" description="Disordered" evidence="2">
    <location>
        <begin position="791"/>
        <end position="817"/>
    </location>
</feature>
<feature type="compositionally biased region" description="Basic and acidic residues" evidence="2">
    <location>
        <begin position="8"/>
        <end position="28"/>
    </location>
</feature>
<dbReference type="GO" id="GO:0003682">
    <property type="term" value="F:chromatin binding"/>
    <property type="evidence" value="ECO:0007669"/>
    <property type="project" value="TreeGrafter"/>
</dbReference>
<dbReference type="RefSeq" id="XP_008872533.1">
    <property type="nucleotide sequence ID" value="XM_008874311.1"/>
</dbReference>
<evidence type="ECO:0000313" key="3">
    <source>
        <dbReference type="EMBL" id="ETV99104.1"/>
    </source>
</evidence>
<organism evidence="3">
    <name type="scientific">Aphanomyces invadans</name>
    <dbReference type="NCBI Taxonomy" id="157072"/>
    <lineage>
        <taxon>Eukaryota</taxon>
        <taxon>Sar</taxon>
        <taxon>Stramenopiles</taxon>
        <taxon>Oomycota</taxon>
        <taxon>Saprolegniomycetes</taxon>
        <taxon>Saprolegniales</taxon>
        <taxon>Verrucalvaceae</taxon>
        <taxon>Aphanomyces</taxon>
    </lineage>
</organism>
<keyword evidence="1" id="KW-0175">Coiled coil</keyword>
<feature type="coiled-coil region" evidence="1">
    <location>
        <begin position="408"/>
        <end position="470"/>
    </location>
</feature>
<feature type="compositionally biased region" description="Basic and acidic residues" evidence="2">
    <location>
        <begin position="793"/>
        <end position="817"/>
    </location>
</feature>
<proteinExistence type="predicted"/>
<dbReference type="VEuPathDB" id="FungiDB:H310_08522"/>
<feature type="coiled-coil region" evidence="1">
    <location>
        <begin position="182"/>
        <end position="216"/>
    </location>
</feature>
<dbReference type="PANTHER" id="PTHR43941:SF1">
    <property type="entry name" value="STRUCTURAL MAINTENANCE OF CHROMOSOMES PROTEIN 2"/>
    <property type="match status" value="1"/>
</dbReference>
<dbReference type="GO" id="GO:0000796">
    <property type="term" value="C:condensin complex"/>
    <property type="evidence" value="ECO:0007669"/>
    <property type="project" value="TreeGrafter"/>
</dbReference>
<feature type="coiled-coil region" evidence="1">
    <location>
        <begin position="854"/>
        <end position="909"/>
    </location>
</feature>
<feature type="coiled-coil region" evidence="1">
    <location>
        <begin position="503"/>
        <end position="530"/>
    </location>
</feature>
<dbReference type="GeneID" id="20085572"/>
<feature type="region of interest" description="Disordered" evidence="2">
    <location>
        <begin position="1"/>
        <end position="59"/>
    </location>
</feature>
<dbReference type="GO" id="GO:0007076">
    <property type="term" value="P:mitotic chromosome condensation"/>
    <property type="evidence" value="ECO:0007669"/>
    <property type="project" value="TreeGrafter"/>
</dbReference>
<dbReference type="GO" id="GO:0000785">
    <property type="term" value="C:chromatin"/>
    <property type="evidence" value="ECO:0007669"/>
    <property type="project" value="TreeGrafter"/>
</dbReference>
<reference evidence="3" key="1">
    <citation type="submission" date="2013-12" db="EMBL/GenBank/DDBJ databases">
        <title>The Genome Sequence of Aphanomyces invadans NJM9701.</title>
        <authorList>
            <consortium name="The Broad Institute Genomics Platform"/>
            <person name="Russ C."/>
            <person name="Tyler B."/>
            <person name="van West P."/>
            <person name="Dieguez-Uribeondo J."/>
            <person name="Young S.K."/>
            <person name="Zeng Q."/>
            <person name="Gargeya S."/>
            <person name="Fitzgerald M."/>
            <person name="Abouelleil A."/>
            <person name="Alvarado L."/>
            <person name="Chapman S.B."/>
            <person name="Gainer-Dewar J."/>
            <person name="Goldberg J."/>
            <person name="Griggs A."/>
            <person name="Gujja S."/>
            <person name="Hansen M."/>
            <person name="Howarth C."/>
            <person name="Imamovic A."/>
            <person name="Ireland A."/>
            <person name="Larimer J."/>
            <person name="McCowan C."/>
            <person name="Murphy C."/>
            <person name="Pearson M."/>
            <person name="Poon T.W."/>
            <person name="Priest M."/>
            <person name="Roberts A."/>
            <person name="Saif S."/>
            <person name="Shea T."/>
            <person name="Sykes S."/>
            <person name="Wortman J."/>
            <person name="Nusbaum C."/>
            <person name="Birren B."/>
        </authorList>
    </citation>
    <scope>NUCLEOTIDE SEQUENCE [LARGE SCALE GENOMIC DNA]</scope>
    <source>
        <strain evidence="3">NJM9701</strain>
    </source>
</reference>